<gene>
    <name evidence="2" type="ORF">AS026_14025</name>
</gene>
<dbReference type="PANTHER" id="PTHR11884">
    <property type="entry name" value="SELECTIN LIGAND RELATED"/>
    <property type="match status" value="1"/>
</dbReference>
<keyword evidence="1" id="KW-0732">Signal</keyword>
<dbReference type="EMBL" id="LNCD01000105">
    <property type="protein sequence ID" value="KWV47080.1"/>
    <property type="molecule type" value="Genomic_DNA"/>
</dbReference>
<dbReference type="AlphaFoldDB" id="A0A109JDV6"/>
<dbReference type="InterPro" id="IPR039728">
    <property type="entry name" value="GLG1"/>
</dbReference>
<protein>
    <recommendedName>
        <fullName evidence="4">Cysteine rich repeat protein</fullName>
    </recommendedName>
</protein>
<feature type="chain" id="PRO_5007136685" description="Cysteine rich repeat protein" evidence="1">
    <location>
        <begin position="25"/>
        <end position="140"/>
    </location>
</feature>
<evidence type="ECO:0000313" key="2">
    <source>
        <dbReference type="EMBL" id="KWV47080.1"/>
    </source>
</evidence>
<name>A0A109JDV6_9HYPH</name>
<proteinExistence type="predicted"/>
<dbReference type="Proteomes" id="UP000068164">
    <property type="component" value="Unassembled WGS sequence"/>
</dbReference>
<accession>A0A109JDV6</accession>
<evidence type="ECO:0008006" key="4">
    <source>
        <dbReference type="Google" id="ProtNLM"/>
    </source>
</evidence>
<dbReference type="OrthoDB" id="7958331at2"/>
<comment type="caution">
    <text evidence="2">The sequence shown here is derived from an EMBL/GenBank/DDBJ whole genome shotgun (WGS) entry which is preliminary data.</text>
</comment>
<dbReference type="PANTHER" id="PTHR11884:SF1">
    <property type="entry name" value="GOLGI APPARATUS PROTEIN 1"/>
    <property type="match status" value="1"/>
</dbReference>
<organism evidence="2 3">
    <name type="scientific">Rhizobium altiplani</name>
    <dbReference type="NCBI Taxonomy" id="1864509"/>
    <lineage>
        <taxon>Bacteria</taxon>
        <taxon>Pseudomonadati</taxon>
        <taxon>Pseudomonadota</taxon>
        <taxon>Alphaproteobacteria</taxon>
        <taxon>Hyphomicrobiales</taxon>
        <taxon>Rhizobiaceae</taxon>
        <taxon>Rhizobium/Agrobacterium group</taxon>
        <taxon>Rhizobium</taxon>
    </lineage>
</organism>
<evidence type="ECO:0000256" key="1">
    <source>
        <dbReference type="SAM" id="SignalP"/>
    </source>
</evidence>
<keyword evidence="3" id="KW-1185">Reference proteome</keyword>
<evidence type="ECO:0000313" key="3">
    <source>
        <dbReference type="Proteomes" id="UP000068164"/>
    </source>
</evidence>
<feature type="signal peptide" evidence="1">
    <location>
        <begin position="1"/>
        <end position="24"/>
    </location>
</feature>
<dbReference type="RefSeq" id="WP_018858619.1">
    <property type="nucleotide sequence ID" value="NZ_LNCD01000105.1"/>
</dbReference>
<reference evidence="2 3" key="1">
    <citation type="submission" date="2015-11" db="EMBL/GenBank/DDBJ databases">
        <title>Draft Genome Sequence of the Strain BR 10423 (Rhizobium sp.) isolated from nodules of Mimosa pudica.</title>
        <authorList>
            <person name="Barauna A.C."/>
            <person name="Zilli J.E."/>
            <person name="Simoes-Araujo J.L."/>
            <person name="Reis V.M."/>
            <person name="James E.K."/>
            <person name="Reis F.B.Jr."/>
            <person name="Rouws L.F."/>
            <person name="Passos S.R."/>
            <person name="Gois S.R."/>
        </authorList>
    </citation>
    <scope>NUCLEOTIDE SEQUENCE [LARGE SCALE GENOMIC DNA]</scope>
    <source>
        <strain evidence="2 3">BR10423</strain>
    </source>
</reference>
<sequence>MFKRGILTAALTLATLTFAGNAPAQTLSYADAVTKLAADCGTDIQKLCKGLNLGSGRIADCLQQNAAKVSPTCKGSLTSVFQSITQREHAQTAYERVCQRDMSKSCSGIKGDGFVLACLVKKEKRVSKECNQVITDAGWR</sequence>